<dbReference type="Gene3D" id="3.30.70.360">
    <property type="match status" value="1"/>
</dbReference>
<dbReference type="AlphaFoldDB" id="A0A561BN09"/>
<keyword evidence="3" id="KW-0479">Metal-binding</keyword>
<keyword evidence="3" id="KW-0862">Zinc</keyword>
<sequence length="401" mass="41729">MSESFENLWAALAAVGRDPDTGGYRRGGWTPSERAATDWFLDQCAARDLTVETDGIGNTIAWWDPAQAAGDRPGVVTGSHLDSVIDGGAFDGPLGVVSALSAIDLLRAEGFVPSVPIGVGAFVEEEGSRFGMPCLGSRVAAGVIPREKALALTDRTGLTLAEALGRSGIDPAGVGPSPLPAKMGAFVELHVEQGRALTAPVGVASSIWPHGRFRFTFTGEANHAGTTLMEDRHDPMLTYAMTALAANKQARLAGARATFGRLSVEPNGTNAIPSRVIAWLDARAATEDALQSLLGAITRLATERAERDGTTVELVPESVTPIVDFEAGLRDRLVGVLDGAPVLPTGAGHDAGVFSDAGIPTAMLFVRNPTGVSHSPAEYAEMDDCLAGVDALTAVLKDLAR</sequence>
<evidence type="ECO:0000256" key="2">
    <source>
        <dbReference type="ARBA" id="ARBA00022801"/>
    </source>
</evidence>
<dbReference type="GO" id="GO:0046872">
    <property type="term" value="F:metal ion binding"/>
    <property type="evidence" value="ECO:0007669"/>
    <property type="project" value="UniProtKB-KW"/>
</dbReference>
<reference evidence="5 6" key="1">
    <citation type="submission" date="2019-06" db="EMBL/GenBank/DDBJ databases">
        <title>Sequencing the genomes of 1000 actinobacteria strains.</title>
        <authorList>
            <person name="Klenk H.-P."/>
        </authorList>
    </citation>
    <scope>NUCLEOTIDE SEQUENCE [LARGE SCALE GENOMIC DNA]</scope>
    <source>
        <strain evidence="5 6">DSM 24683</strain>
    </source>
</reference>
<dbReference type="NCBIfam" id="NF006770">
    <property type="entry name" value="PRK09290.1-4"/>
    <property type="match status" value="1"/>
</dbReference>
<dbReference type="OrthoDB" id="9808195at2"/>
<feature type="binding site" evidence="4">
    <location>
        <position position="270"/>
    </location>
    <ligand>
        <name>allantoate</name>
        <dbReference type="ChEBI" id="CHEBI:17536"/>
    </ligand>
</feature>
<gene>
    <name evidence="5" type="ORF">FB561_1322</name>
</gene>
<dbReference type="InterPro" id="IPR002933">
    <property type="entry name" value="Peptidase_M20"/>
</dbReference>
<feature type="binding site" evidence="4">
    <location>
        <position position="283"/>
    </location>
    <ligand>
        <name>allantoate</name>
        <dbReference type="ChEBI" id="CHEBI:17536"/>
    </ligand>
</feature>
<feature type="binding site" evidence="3">
    <location>
        <position position="80"/>
    </location>
    <ligand>
        <name>Zn(2+)</name>
        <dbReference type="ChEBI" id="CHEBI:29105"/>
        <label>1</label>
    </ligand>
</feature>
<feature type="binding site" evidence="3">
    <location>
        <position position="190"/>
    </location>
    <ligand>
        <name>Zn(2+)</name>
        <dbReference type="ChEBI" id="CHEBI:29105"/>
        <label>1</label>
    </ligand>
</feature>
<dbReference type="EMBL" id="VIVK01000001">
    <property type="protein sequence ID" value="TWD80249.1"/>
    <property type="molecule type" value="Genomic_DNA"/>
</dbReference>
<feature type="binding site" evidence="3">
    <location>
        <position position="126"/>
    </location>
    <ligand>
        <name>Zn(2+)</name>
        <dbReference type="ChEBI" id="CHEBI:29105"/>
        <label>2</label>
    </ligand>
</feature>
<organism evidence="5 6">
    <name type="scientific">Kribbella amoyensis</name>
    <dbReference type="NCBI Taxonomy" id="996641"/>
    <lineage>
        <taxon>Bacteria</taxon>
        <taxon>Bacillati</taxon>
        <taxon>Actinomycetota</taxon>
        <taxon>Actinomycetes</taxon>
        <taxon>Propionibacteriales</taxon>
        <taxon>Kribbellaceae</taxon>
        <taxon>Kribbella</taxon>
    </lineage>
</organism>
<keyword evidence="2 5" id="KW-0378">Hydrolase</keyword>
<dbReference type="Gene3D" id="3.40.630.10">
    <property type="entry name" value="Zn peptidases"/>
    <property type="match status" value="1"/>
</dbReference>
<evidence type="ECO:0000256" key="1">
    <source>
        <dbReference type="ARBA" id="ARBA00006153"/>
    </source>
</evidence>
<evidence type="ECO:0000313" key="5">
    <source>
        <dbReference type="EMBL" id="TWD80249.1"/>
    </source>
</evidence>
<evidence type="ECO:0000256" key="4">
    <source>
        <dbReference type="PIRSR" id="PIRSR001235-2"/>
    </source>
</evidence>
<dbReference type="Proteomes" id="UP000318380">
    <property type="component" value="Unassembled WGS sequence"/>
</dbReference>
<dbReference type="NCBIfam" id="TIGR01879">
    <property type="entry name" value="hydantase"/>
    <property type="match status" value="1"/>
</dbReference>
<feature type="binding site" evidence="4">
    <location>
        <position position="212"/>
    </location>
    <ligand>
        <name>allantoate</name>
        <dbReference type="ChEBI" id="CHEBI:17536"/>
    </ligand>
</feature>
<dbReference type="PIRSF" id="PIRSF001235">
    <property type="entry name" value="Amidase_carbamoylase"/>
    <property type="match status" value="1"/>
</dbReference>
<dbReference type="SUPFAM" id="SSF55031">
    <property type="entry name" value="Bacterial exopeptidase dimerisation domain"/>
    <property type="match status" value="1"/>
</dbReference>
<comment type="similarity">
    <text evidence="1">Belongs to the peptidase M20 family.</text>
</comment>
<dbReference type="GO" id="GO:0016813">
    <property type="term" value="F:hydrolase activity, acting on carbon-nitrogen (but not peptide) bonds, in linear amidines"/>
    <property type="evidence" value="ECO:0007669"/>
    <property type="project" value="InterPro"/>
</dbReference>
<dbReference type="PANTHER" id="PTHR32494">
    <property type="entry name" value="ALLANTOATE DEIMINASE-RELATED"/>
    <property type="match status" value="1"/>
</dbReference>
<dbReference type="InterPro" id="IPR010158">
    <property type="entry name" value="Amidase_Cbmase"/>
</dbReference>
<protein>
    <submittedName>
        <fullName evidence="5">N-carbamoyl-L-amino-acid hydrolase</fullName>
    </submittedName>
</protein>
<dbReference type="InterPro" id="IPR036264">
    <property type="entry name" value="Bact_exopeptidase_dim_dom"/>
</dbReference>
<comment type="cofactor">
    <cofactor evidence="3">
        <name>Zn(2+)</name>
        <dbReference type="ChEBI" id="CHEBI:29105"/>
    </cofactor>
    <text evidence="3">Binds 2 Zn(2+) ions per subunit.</text>
</comment>
<proteinExistence type="inferred from homology"/>
<evidence type="ECO:0000256" key="3">
    <source>
        <dbReference type="PIRSR" id="PIRSR001235-1"/>
    </source>
</evidence>
<name>A0A561BN09_9ACTN</name>
<dbReference type="Pfam" id="PF01546">
    <property type="entry name" value="Peptidase_M20"/>
    <property type="match status" value="1"/>
</dbReference>
<feature type="binding site" evidence="3">
    <location>
        <position position="374"/>
    </location>
    <ligand>
        <name>Zn(2+)</name>
        <dbReference type="ChEBI" id="CHEBI:29105"/>
        <label>2</label>
    </ligand>
</feature>
<feature type="binding site" evidence="3">
    <location>
        <position position="91"/>
    </location>
    <ligand>
        <name>Zn(2+)</name>
        <dbReference type="ChEBI" id="CHEBI:29105"/>
        <label>1</label>
    </ligand>
</feature>
<evidence type="ECO:0000313" key="6">
    <source>
        <dbReference type="Proteomes" id="UP000318380"/>
    </source>
</evidence>
<dbReference type="RefSeq" id="WP_145804098.1">
    <property type="nucleotide sequence ID" value="NZ_VIVK01000001.1"/>
</dbReference>
<keyword evidence="6" id="KW-1185">Reference proteome</keyword>
<comment type="caution">
    <text evidence="5">The sequence shown here is derived from an EMBL/GenBank/DDBJ whole genome shotgun (WGS) entry which is preliminary data.</text>
</comment>
<feature type="binding site" evidence="3">
    <location>
        <position position="91"/>
    </location>
    <ligand>
        <name>Zn(2+)</name>
        <dbReference type="ChEBI" id="CHEBI:29105"/>
        <label>2</label>
    </ligand>
</feature>
<accession>A0A561BN09</accession>
<dbReference type="SUPFAM" id="SSF53187">
    <property type="entry name" value="Zn-dependent exopeptidases"/>
    <property type="match status" value="1"/>
</dbReference>
<dbReference type="PANTHER" id="PTHR32494:SF5">
    <property type="entry name" value="ALLANTOATE AMIDOHYDROLASE"/>
    <property type="match status" value="1"/>
</dbReference>